<dbReference type="EMBL" id="GL983617">
    <property type="protein sequence ID" value="EGR32583.1"/>
    <property type="molecule type" value="Genomic_DNA"/>
</dbReference>
<evidence type="ECO:0000256" key="1">
    <source>
        <dbReference type="SAM" id="MobiDB-lite"/>
    </source>
</evidence>
<evidence type="ECO:0000313" key="3">
    <source>
        <dbReference type="Proteomes" id="UP000008983"/>
    </source>
</evidence>
<organism evidence="2 3">
    <name type="scientific">Ichthyophthirius multifiliis</name>
    <name type="common">White spot disease agent</name>
    <name type="synonym">Ich</name>
    <dbReference type="NCBI Taxonomy" id="5932"/>
    <lineage>
        <taxon>Eukaryota</taxon>
        <taxon>Sar</taxon>
        <taxon>Alveolata</taxon>
        <taxon>Ciliophora</taxon>
        <taxon>Intramacronucleata</taxon>
        <taxon>Oligohymenophorea</taxon>
        <taxon>Hymenostomatida</taxon>
        <taxon>Ophryoglenina</taxon>
        <taxon>Ichthyophthirius</taxon>
    </lineage>
</organism>
<gene>
    <name evidence="2" type="ORF">IMG5_076030</name>
</gene>
<feature type="region of interest" description="Disordered" evidence="1">
    <location>
        <begin position="1"/>
        <end position="36"/>
    </location>
</feature>
<keyword evidence="3" id="KW-1185">Reference proteome</keyword>
<dbReference type="InParanoid" id="G0QQ82"/>
<dbReference type="RefSeq" id="XP_004036569.1">
    <property type="nucleotide sequence ID" value="XM_004036521.1"/>
</dbReference>
<accession>G0QQ82</accession>
<evidence type="ECO:0000313" key="2">
    <source>
        <dbReference type="EMBL" id="EGR32583.1"/>
    </source>
</evidence>
<dbReference type="Proteomes" id="UP000008983">
    <property type="component" value="Unassembled WGS sequence"/>
</dbReference>
<dbReference type="OrthoDB" id="302718at2759"/>
<sequence length="120" mass="14215">MFNNCNKQSSSNKISQNNQQNSSQCKSSSSKSNISKNEQTEILDLLQKCTQIMKDDRMILRNIIKEGYSAELEDLLLKNKKKQGQQIFTLFNNEKFYKILKKNQFFYKINLKIYQIFNQN</sequence>
<proteinExistence type="predicted"/>
<name>G0QQ82_ICHMU</name>
<dbReference type="AlphaFoldDB" id="G0QQ82"/>
<protein>
    <submittedName>
        <fullName evidence="2">Uncharacterized protein</fullName>
    </submittedName>
</protein>
<reference evidence="2 3" key="1">
    <citation type="submission" date="2011-07" db="EMBL/GenBank/DDBJ databases">
        <authorList>
            <person name="Coyne R."/>
            <person name="Brami D."/>
            <person name="Johnson J."/>
            <person name="Hostetler J."/>
            <person name="Hannick L."/>
            <person name="Clark T."/>
            <person name="Cassidy-Hanley D."/>
            <person name="Inman J."/>
        </authorList>
    </citation>
    <scope>NUCLEOTIDE SEQUENCE [LARGE SCALE GENOMIC DNA]</scope>
    <source>
        <strain evidence="2 3">G5</strain>
    </source>
</reference>
<dbReference type="GeneID" id="14908785"/>